<dbReference type="Proteomes" id="UP001175001">
    <property type="component" value="Unassembled WGS sequence"/>
</dbReference>
<evidence type="ECO:0000313" key="2">
    <source>
        <dbReference type="Proteomes" id="UP001175001"/>
    </source>
</evidence>
<gene>
    <name evidence="1" type="ORF">DIS24_g10274</name>
</gene>
<name>A0AA39XQK7_9PEZI</name>
<accession>A0AA39XQK7</accession>
<comment type="caution">
    <text evidence="1">The sequence shown here is derived from an EMBL/GenBank/DDBJ whole genome shotgun (WGS) entry which is preliminary data.</text>
</comment>
<dbReference type="AlphaFoldDB" id="A0AA39XQK7"/>
<evidence type="ECO:0000313" key="1">
    <source>
        <dbReference type="EMBL" id="KAK0637975.1"/>
    </source>
</evidence>
<dbReference type="EMBL" id="JAUJDW010000106">
    <property type="protein sequence ID" value="KAK0637975.1"/>
    <property type="molecule type" value="Genomic_DNA"/>
</dbReference>
<proteinExistence type="predicted"/>
<organism evidence="1 2">
    <name type="scientific">Lasiodiplodia hormozganensis</name>
    <dbReference type="NCBI Taxonomy" id="869390"/>
    <lineage>
        <taxon>Eukaryota</taxon>
        <taxon>Fungi</taxon>
        <taxon>Dikarya</taxon>
        <taxon>Ascomycota</taxon>
        <taxon>Pezizomycotina</taxon>
        <taxon>Dothideomycetes</taxon>
        <taxon>Dothideomycetes incertae sedis</taxon>
        <taxon>Botryosphaeriales</taxon>
        <taxon>Botryosphaeriaceae</taxon>
        <taxon>Lasiodiplodia</taxon>
    </lineage>
</organism>
<dbReference type="Gene3D" id="3.30.70.100">
    <property type="match status" value="1"/>
</dbReference>
<sequence length="101" mass="11469">MTAKYLVLFPRGSMFDKEYYVKHHMPLIAKHYPDAFLKWEVVELAADCIYEIATRVEWITAEAFESLHDSEAGKVIYADIPNFATAAPIFSKEEKVLGSGP</sequence>
<protein>
    <recommendedName>
        <fullName evidence="3">EthD domain-containing protein</fullName>
    </recommendedName>
</protein>
<dbReference type="PANTHER" id="PTHR40260:SF2">
    <property type="entry name" value="BLR8190 PROTEIN"/>
    <property type="match status" value="1"/>
</dbReference>
<dbReference type="InterPro" id="IPR011008">
    <property type="entry name" value="Dimeric_a/b-barrel"/>
</dbReference>
<keyword evidence="2" id="KW-1185">Reference proteome</keyword>
<reference evidence="1" key="1">
    <citation type="submission" date="2023-06" db="EMBL/GenBank/DDBJ databases">
        <title>Multi-omics analyses reveal the molecular pathogenesis toolkit of Lasiodiplodia hormozganensis, a cross-kingdom pathogen.</title>
        <authorList>
            <person name="Felix C."/>
            <person name="Meneses R."/>
            <person name="Goncalves M.F.M."/>
            <person name="Tilleman L."/>
            <person name="Duarte A.S."/>
            <person name="Jorrin-Novo J.V."/>
            <person name="Van De Peer Y."/>
            <person name="Deforce D."/>
            <person name="Van Nieuwerburgh F."/>
            <person name="Esteves A.C."/>
            <person name="Alves A."/>
        </authorList>
    </citation>
    <scope>NUCLEOTIDE SEQUENCE</scope>
    <source>
        <strain evidence="1">CBS 339.90</strain>
    </source>
</reference>
<dbReference type="SUPFAM" id="SSF54909">
    <property type="entry name" value="Dimeric alpha+beta barrel"/>
    <property type="match status" value="1"/>
</dbReference>
<evidence type="ECO:0008006" key="3">
    <source>
        <dbReference type="Google" id="ProtNLM"/>
    </source>
</evidence>
<dbReference type="PANTHER" id="PTHR40260">
    <property type="entry name" value="BLR8190 PROTEIN"/>
    <property type="match status" value="1"/>
</dbReference>